<protein>
    <submittedName>
        <fullName evidence="8">Uncharacterized protein</fullName>
    </submittedName>
</protein>
<dbReference type="InterPro" id="IPR011600">
    <property type="entry name" value="Pept_C14_caspase"/>
</dbReference>
<dbReference type="EMBL" id="CAXKWB010011443">
    <property type="protein sequence ID" value="CAL4101399.1"/>
    <property type="molecule type" value="Genomic_DNA"/>
</dbReference>
<dbReference type="AlphaFoldDB" id="A0AAV2QX79"/>
<dbReference type="Pfam" id="PF00656">
    <property type="entry name" value="Peptidase_C14"/>
    <property type="match status" value="1"/>
</dbReference>
<dbReference type="GO" id="GO:0006915">
    <property type="term" value="P:apoptotic process"/>
    <property type="evidence" value="ECO:0007669"/>
    <property type="project" value="UniProtKB-KW"/>
</dbReference>
<feature type="domain" description="Caspase family p10" evidence="6">
    <location>
        <begin position="329"/>
        <end position="359"/>
    </location>
</feature>
<evidence type="ECO:0000313" key="8">
    <source>
        <dbReference type="EMBL" id="CAL4101399.1"/>
    </source>
</evidence>
<organism evidence="8 9">
    <name type="scientific">Meganyctiphanes norvegica</name>
    <name type="common">Northern krill</name>
    <name type="synonym">Thysanopoda norvegica</name>
    <dbReference type="NCBI Taxonomy" id="48144"/>
    <lineage>
        <taxon>Eukaryota</taxon>
        <taxon>Metazoa</taxon>
        <taxon>Ecdysozoa</taxon>
        <taxon>Arthropoda</taxon>
        <taxon>Crustacea</taxon>
        <taxon>Multicrustacea</taxon>
        <taxon>Malacostraca</taxon>
        <taxon>Eumalacostraca</taxon>
        <taxon>Eucarida</taxon>
        <taxon>Euphausiacea</taxon>
        <taxon>Euphausiidae</taxon>
        <taxon>Meganyctiphanes</taxon>
    </lineage>
</organism>
<dbReference type="PANTHER" id="PTHR47901:SF8">
    <property type="entry name" value="CASPASE-3"/>
    <property type="match status" value="1"/>
</dbReference>
<gene>
    <name evidence="8" type="ORF">MNOR_LOCUS16998</name>
</gene>
<dbReference type="InterPro" id="IPR002138">
    <property type="entry name" value="Pept_C14_p10"/>
</dbReference>
<evidence type="ECO:0000256" key="1">
    <source>
        <dbReference type="ARBA" id="ARBA00010134"/>
    </source>
</evidence>
<dbReference type="PANTHER" id="PTHR47901">
    <property type="entry name" value="CASPASE RECRUITMENT DOMAIN-CONTAINING PROTEIN 18"/>
    <property type="match status" value="1"/>
</dbReference>
<name>A0AAV2QX79_MEGNR</name>
<keyword evidence="3" id="KW-0053">Apoptosis</keyword>
<evidence type="ECO:0000259" key="7">
    <source>
        <dbReference type="PROSITE" id="PS50208"/>
    </source>
</evidence>
<evidence type="ECO:0000313" key="9">
    <source>
        <dbReference type="Proteomes" id="UP001497623"/>
    </source>
</evidence>
<feature type="non-terminal residue" evidence="8">
    <location>
        <position position="359"/>
    </location>
</feature>
<keyword evidence="2" id="KW-0645">Protease</keyword>
<keyword evidence="9" id="KW-1185">Reference proteome</keyword>
<sequence>MSKHYHYNMGIPHSIKYWWKILPPQLFKNYPNGNRPLNGFGCMRFFFVERWDRGSLAVWLTHTEVSTRPRDSSPRYPANLSLSRRGKTIASLFLIYHNKNKNEVAALKDLKSYKAPSKEGTCTNIYSVYACHHRRSLNDINHDGACNQYHLNPDIQIIYPSSPELNDSNTYKNLSLPRGLVYIFNNTFSGKFERRGSKQDSINLTCLFHNMGYKVNVYPDMSKKASFRKLTEIQSEKGLKNVDCLIIIIMSHGDARKDERRFFANDMEPIELDDVRYRFTASQCPALDGKPKIFLSNFCRGDISERPFPIVELESDAPLKYTSRDAPRDMCTIHASISGYEAKRHKKKGTVFAQSLCSV</sequence>
<dbReference type="InterPro" id="IPR001309">
    <property type="entry name" value="Pept_C14_p20"/>
</dbReference>
<evidence type="ECO:0000256" key="4">
    <source>
        <dbReference type="ARBA" id="ARBA00022801"/>
    </source>
</evidence>
<proteinExistence type="inferred from homology"/>
<reference evidence="8 9" key="1">
    <citation type="submission" date="2024-05" db="EMBL/GenBank/DDBJ databases">
        <authorList>
            <person name="Wallberg A."/>
        </authorList>
    </citation>
    <scope>NUCLEOTIDE SEQUENCE [LARGE SCALE GENOMIC DNA]</scope>
</reference>
<accession>A0AAV2QX79</accession>
<comment type="caution">
    <text evidence="8">The sequence shown here is derived from an EMBL/GenBank/DDBJ whole genome shotgun (WGS) entry which is preliminary data.</text>
</comment>
<dbReference type="InterPro" id="IPR029030">
    <property type="entry name" value="Caspase-like_dom_sf"/>
</dbReference>
<evidence type="ECO:0000256" key="3">
    <source>
        <dbReference type="ARBA" id="ARBA00022703"/>
    </source>
</evidence>
<feature type="domain" description="Caspase family p20" evidence="7">
    <location>
        <begin position="181"/>
        <end position="303"/>
    </location>
</feature>
<dbReference type="SMART" id="SM00115">
    <property type="entry name" value="CASc"/>
    <property type="match status" value="1"/>
</dbReference>
<dbReference type="InterPro" id="IPR015917">
    <property type="entry name" value="Pept_C14A"/>
</dbReference>
<dbReference type="PROSITE" id="PS50208">
    <property type="entry name" value="CASPASE_P20"/>
    <property type="match status" value="1"/>
</dbReference>
<evidence type="ECO:0000256" key="5">
    <source>
        <dbReference type="RuleBase" id="RU003971"/>
    </source>
</evidence>
<dbReference type="GO" id="GO:0006508">
    <property type="term" value="P:proteolysis"/>
    <property type="evidence" value="ECO:0007669"/>
    <property type="project" value="UniProtKB-KW"/>
</dbReference>
<dbReference type="PRINTS" id="PR00376">
    <property type="entry name" value="IL1BCENZYME"/>
</dbReference>
<dbReference type="SUPFAM" id="SSF52129">
    <property type="entry name" value="Caspase-like"/>
    <property type="match status" value="1"/>
</dbReference>
<dbReference type="PROSITE" id="PS50207">
    <property type="entry name" value="CASPASE_P10"/>
    <property type="match status" value="1"/>
</dbReference>
<dbReference type="Proteomes" id="UP001497623">
    <property type="component" value="Unassembled WGS sequence"/>
</dbReference>
<keyword evidence="4" id="KW-0378">Hydrolase</keyword>
<dbReference type="Gene3D" id="3.40.50.1460">
    <property type="match status" value="1"/>
</dbReference>
<comment type="similarity">
    <text evidence="1 5">Belongs to the peptidase C14A family.</text>
</comment>
<evidence type="ECO:0000256" key="2">
    <source>
        <dbReference type="ARBA" id="ARBA00022670"/>
    </source>
</evidence>
<dbReference type="GO" id="GO:0004197">
    <property type="term" value="F:cysteine-type endopeptidase activity"/>
    <property type="evidence" value="ECO:0007669"/>
    <property type="project" value="InterPro"/>
</dbReference>
<evidence type="ECO:0000259" key="6">
    <source>
        <dbReference type="PROSITE" id="PS50207"/>
    </source>
</evidence>
<dbReference type="InterPro" id="IPR002398">
    <property type="entry name" value="Pept_C14"/>
</dbReference>